<dbReference type="RefSeq" id="XP_003104506.2">
    <property type="nucleotide sequence ID" value="XM_003104458.2"/>
</dbReference>
<gene>
    <name evidence="2" type="ORF">CRE_23360</name>
</gene>
<dbReference type="OrthoDB" id="5875403at2759"/>
<evidence type="ECO:0000313" key="3">
    <source>
        <dbReference type="Proteomes" id="UP000008281"/>
    </source>
</evidence>
<sequence length="182" mass="20799">MKNLIWCLYALLNFEGAIILYGTFFNKVQTALKVYVNFYVFLNVLVLASATLYIPIMYSIQKFTHLVSAQLNKPQRYALWQLIAVVTEKIILMPIIYFSLDTSFDQIVCYCKLTDAAMIPVLIKVSYLGCNRRNLQTMLVSLKPKNILKTLFWACFPSSRVTSNDLYQMESTVNPAAVQIPG</sequence>
<dbReference type="PANTHER" id="PTHR31720">
    <property type="entry name" value="SERPENTINE RECEPTOR, CLASS Z-RELATED"/>
    <property type="match status" value="1"/>
</dbReference>
<dbReference type="CTD" id="9808791"/>
<dbReference type="GeneID" id="9808791"/>
<protein>
    <recommendedName>
        <fullName evidence="4">Serpentine receptor class gamma</fullName>
    </recommendedName>
</protein>
<dbReference type="eggNOG" id="ENOG502TIPJ">
    <property type="taxonomic scope" value="Eukaryota"/>
</dbReference>
<organism evidence="3">
    <name type="scientific">Caenorhabditis remanei</name>
    <name type="common">Caenorhabditis vulgaris</name>
    <dbReference type="NCBI Taxonomy" id="31234"/>
    <lineage>
        <taxon>Eukaryota</taxon>
        <taxon>Metazoa</taxon>
        <taxon>Ecdysozoa</taxon>
        <taxon>Nematoda</taxon>
        <taxon>Chromadorea</taxon>
        <taxon>Rhabditida</taxon>
        <taxon>Rhabditina</taxon>
        <taxon>Rhabditomorpha</taxon>
        <taxon>Rhabditoidea</taxon>
        <taxon>Rhabditidae</taxon>
        <taxon>Peloderinae</taxon>
        <taxon>Caenorhabditis</taxon>
    </lineage>
</organism>
<proteinExistence type="predicted"/>
<evidence type="ECO:0008006" key="4">
    <source>
        <dbReference type="Google" id="ProtNLM"/>
    </source>
</evidence>
<evidence type="ECO:0000256" key="1">
    <source>
        <dbReference type="SAM" id="Phobius"/>
    </source>
</evidence>
<keyword evidence="1" id="KW-0472">Membrane</keyword>
<dbReference type="Proteomes" id="UP000008281">
    <property type="component" value="Unassembled WGS sequence"/>
</dbReference>
<dbReference type="KEGG" id="crq:GCK72_021491"/>
<reference evidence="2" key="1">
    <citation type="submission" date="2007-07" db="EMBL/GenBank/DDBJ databases">
        <title>PCAP assembly of the Caenorhabditis remanei genome.</title>
        <authorList>
            <consortium name="The Caenorhabditis remanei Sequencing Consortium"/>
            <person name="Wilson R.K."/>
        </authorList>
    </citation>
    <scope>NUCLEOTIDE SEQUENCE [LARGE SCALE GENOMIC DNA]</scope>
    <source>
        <strain evidence="2">PB4641</strain>
    </source>
</reference>
<dbReference type="EMBL" id="DS268444">
    <property type="protein sequence ID" value="EFP01659.1"/>
    <property type="molecule type" value="Genomic_DNA"/>
</dbReference>
<name>E3MH27_CAERE</name>
<feature type="transmembrane region" description="Helical" evidence="1">
    <location>
        <begin position="36"/>
        <end position="56"/>
    </location>
</feature>
<accession>E3MH27</accession>
<dbReference type="Pfam" id="PF10325">
    <property type="entry name" value="7TM_GPCR_Srz"/>
    <property type="match status" value="1"/>
</dbReference>
<dbReference type="AlphaFoldDB" id="E3MH27"/>
<dbReference type="InterPro" id="IPR018817">
    <property type="entry name" value="7TM_GPCR_serpentine_rcpt_Srz"/>
</dbReference>
<dbReference type="InParanoid" id="E3MH27"/>
<feature type="transmembrane region" description="Helical" evidence="1">
    <location>
        <begin position="77"/>
        <end position="100"/>
    </location>
</feature>
<evidence type="ECO:0000313" key="2">
    <source>
        <dbReference type="EMBL" id="EFP01659.1"/>
    </source>
</evidence>
<keyword evidence="3" id="KW-1185">Reference proteome</keyword>
<dbReference type="HOGENOM" id="CLU_127282_0_0_1"/>
<keyword evidence="1" id="KW-1133">Transmembrane helix</keyword>
<keyword evidence="1" id="KW-0812">Transmembrane</keyword>
<feature type="transmembrane region" description="Helical" evidence="1">
    <location>
        <begin position="7"/>
        <end position="24"/>
    </location>
</feature>